<keyword evidence="1" id="KW-0378">Hydrolase</keyword>
<dbReference type="InterPro" id="IPR036412">
    <property type="entry name" value="HAD-like_sf"/>
</dbReference>
<reference evidence="1 2" key="1">
    <citation type="submission" date="2016-01" db="EMBL/GenBank/DDBJ databases">
        <authorList>
            <person name="Mitreva M."/>
            <person name="Pepin K.H."/>
            <person name="Mihindukulasuriya K.A."/>
            <person name="Fulton R."/>
            <person name="Fronick C."/>
            <person name="O'Laughlin M."/>
            <person name="Miner T."/>
            <person name="Herter B."/>
            <person name="Rosa B.A."/>
            <person name="Cordes M."/>
            <person name="Tomlinson C."/>
            <person name="Wollam A."/>
            <person name="Palsikar V.B."/>
            <person name="Mardis E.R."/>
            <person name="Wilson R.K."/>
        </authorList>
    </citation>
    <scope>NUCLEOTIDE SEQUENCE [LARGE SCALE GENOMIC DNA]</scope>
    <source>
        <strain evidence="1 2">DNF00696</strain>
    </source>
</reference>
<dbReference type="SFLD" id="SFLDG01129">
    <property type="entry name" value="C1.5:_HAD__Beta-PGM__Phosphata"/>
    <property type="match status" value="1"/>
</dbReference>
<dbReference type="GO" id="GO:0004713">
    <property type="term" value="F:protein tyrosine kinase activity"/>
    <property type="evidence" value="ECO:0007669"/>
    <property type="project" value="TreeGrafter"/>
</dbReference>
<evidence type="ECO:0000313" key="1">
    <source>
        <dbReference type="EMBL" id="KXB80307.1"/>
    </source>
</evidence>
<gene>
    <name evidence="1" type="ORF">HMPREF1862_01297</name>
</gene>
<dbReference type="Pfam" id="PF00702">
    <property type="entry name" value="Hydrolase"/>
    <property type="match status" value="1"/>
</dbReference>
<name>A0AB34WYL1_9ACTO</name>
<dbReference type="InterPro" id="IPR023198">
    <property type="entry name" value="PGP-like_dom2"/>
</dbReference>
<dbReference type="InterPro" id="IPR050155">
    <property type="entry name" value="HAD-like_hydrolase_sf"/>
</dbReference>
<evidence type="ECO:0000313" key="2">
    <source>
        <dbReference type="Proteomes" id="UP000070572"/>
    </source>
</evidence>
<dbReference type="EMBL" id="LSDN01000016">
    <property type="protein sequence ID" value="KXB80307.1"/>
    <property type="molecule type" value="Genomic_DNA"/>
</dbReference>
<dbReference type="SUPFAM" id="SSF56784">
    <property type="entry name" value="HAD-like"/>
    <property type="match status" value="1"/>
</dbReference>
<protein>
    <submittedName>
        <fullName evidence="1">Haloacid dehalogenase-like hydrolase</fullName>
    </submittedName>
</protein>
<organism evidence="1 2">
    <name type="scientific">Varibaculum cambriense</name>
    <dbReference type="NCBI Taxonomy" id="184870"/>
    <lineage>
        <taxon>Bacteria</taxon>
        <taxon>Bacillati</taxon>
        <taxon>Actinomycetota</taxon>
        <taxon>Actinomycetes</taxon>
        <taxon>Actinomycetales</taxon>
        <taxon>Actinomycetaceae</taxon>
        <taxon>Varibaculum</taxon>
    </lineage>
</organism>
<dbReference type="SFLD" id="SFLDS00003">
    <property type="entry name" value="Haloacid_Dehalogenase"/>
    <property type="match status" value="1"/>
</dbReference>
<dbReference type="Proteomes" id="UP000070572">
    <property type="component" value="Unassembled WGS sequence"/>
</dbReference>
<proteinExistence type="predicted"/>
<comment type="caution">
    <text evidence="1">The sequence shown here is derived from an EMBL/GenBank/DDBJ whole genome shotgun (WGS) entry which is preliminary data.</text>
</comment>
<dbReference type="GO" id="GO:0005829">
    <property type="term" value="C:cytosol"/>
    <property type="evidence" value="ECO:0007669"/>
    <property type="project" value="TreeGrafter"/>
</dbReference>
<accession>A0AB34WYL1</accession>
<dbReference type="Gene3D" id="3.40.50.1000">
    <property type="entry name" value="HAD superfamily/HAD-like"/>
    <property type="match status" value="1"/>
</dbReference>
<dbReference type="PANTHER" id="PTHR43434:SF20">
    <property type="entry name" value="5'-NUCLEOTIDASE"/>
    <property type="match status" value="1"/>
</dbReference>
<dbReference type="GO" id="GO:0016787">
    <property type="term" value="F:hydrolase activity"/>
    <property type="evidence" value="ECO:0007669"/>
    <property type="project" value="UniProtKB-KW"/>
</dbReference>
<sequence>MFVGQRYFDTVIFDMDGTLTDSVPLITEAVAEVISHYHLPEQTPQQLKRFVGPPLRIGFKQYLDLPEELLDEAVEVYRRYYRPRMTQVPLFAGVEDLLRRLRSEGLKTAVASSKLEDLVRDIAEATGLSPYLDWVAGTQEKAGTSAENPADVANPQLRRGKEGVIRYALQQLSPSGALRRAVMVGDRVDDYQAACNIGIDVIGVSWGAGSREEFPGAPWVTSMLQLQSALLATSK</sequence>
<dbReference type="AlphaFoldDB" id="A0AB34WYL1"/>
<dbReference type="Gene3D" id="1.10.150.240">
    <property type="entry name" value="Putative phosphatase, domain 2"/>
    <property type="match status" value="1"/>
</dbReference>
<dbReference type="InterPro" id="IPR023214">
    <property type="entry name" value="HAD_sf"/>
</dbReference>
<dbReference type="PANTHER" id="PTHR43434">
    <property type="entry name" value="PHOSPHOGLYCOLATE PHOSPHATASE"/>
    <property type="match status" value="1"/>
</dbReference>